<evidence type="ECO:0000313" key="2">
    <source>
        <dbReference type="EMBL" id="TXJ13238.1"/>
    </source>
</evidence>
<accession>A0A5C8CK06</accession>
<comment type="caution">
    <text evidence="2">The sequence shown here is derived from an EMBL/GenBank/DDBJ whole genome shotgun (WGS) entry which is preliminary data.</text>
</comment>
<reference evidence="2 3" key="1">
    <citation type="journal article" date="1992" name="Lakartidningen">
        <title>[Penicillin V and not amoxicillin is the first choice preparation in acute otitis].</title>
        <authorList>
            <person name="Kamme C."/>
            <person name="Lundgren K."/>
            <person name="Prellner K."/>
        </authorList>
    </citation>
    <scope>NUCLEOTIDE SEQUENCE [LARGE SCALE GENOMIC DNA]</scope>
    <source>
        <strain evidence="2 3">W1</strain>
    </source>
</reference>
<keyword evidence="1" id="KW-0472">Membrane</keyword>
<dbReference type="EMBL" id="SAXT01000001">
    <property type="protein sequence ID" value="TXJ13238.1"/>
    <property type="molecule type" value="Genomic_DNA"/>
</dbReference>
<gene>
    <name evidence="2" type="ORF">EPJ80_00380</name>
</gene>
<dbReference type="RefSeq" id="WP_147757450.1">
    <property type="nucleotide sequence ID" value="NZ_CATXRK010000062.1"/>
</dbReference>
<sequence length="186" mass="22321">MPREVYDPKRPELEFYNKDKREHRVYKPIPKVKVSPFAKRKFMFLYGAFLTFFVIIFFMMKWGLLDNIPFFASLRRGNNPIEIKINNLDFYSDAVVPTIELKNINYTNDNKIYNLKVLFSLYKNKKLVFNGNNNFYNISFPNEQRIGFKIQFDKNHWNNANKLEIILNLDDNLIFTNNINISKLKK</sequence>
<keyword evidence="1" id="KW-1133">Transmembrane helix</keyword>
<keyword evidence="1" id="KW-0812">Transmembrane</keyword>
<proteinExistence type="predicted"/>
<organism evidence="2 3">
    <name type="scientific">Brachyspira aalborgi</name>
    <dbReference type="NCBI Taxonomy" id="29522"/>
    <lineage>
        <taxon>Bacteria</taxon>
        <taxon>Pseudomonadati</taxon>
        <taxon>Spirochaetota</taxon>
        <taxon>Spirochaetia</taxon>
        <taxon>Brachyspirales</taxon>
        <taxon>Brachyspiraceae</taxon>
        <taxon>Brachyspira</taxon>
    </lineage>
</organism>
<feature type="transmembrane region" description="Helical" evidence="1">
    <location>
        <begin position="43"/>
        <end position="65"/>
    </location>
</feature>
<protein>
    <submittedName>
        <fullName evidence="2">Uncharacterized protein</fullName>
    </submittedName>
</protein>
<evidence type="ECO:0000313" key="3">
    <source>
        <dbReference type="Proteomes" id="UP000325116"/>
    </source>
</evidence>
<name>A0A5C8CK06_9SPIR</name>
<dbReference type="Proteomes" id="UP000325116">
    <property type="component" value="Unassembled WGS sequence"/>
</dbReference>
<evidence type="ECO:0000256" key="1">
    <source>
        <dbReference type="SAM" id="Phobius"/>
    </source>
</evidence>
<dbReference type="AlphaFoldDB" id="A0A5C8CK06"/>